<keyword evidence="5" id="KW-1185">Reference proteome</keyword>
<dbReference type="InParanoid" id="A0A371RI71"/>
<reference evidence="4 5" key="1">
    <citation type="submission" date="2018-08" db="EMBL/GenBank/DDBJ databases">
        <title>Parvularcula sp. SM1705, isolated from surface water of the South Sea China.</title>
        <authorList>
            <person name="Sun L."/>
        </authorList>
    </citation>
    <scope>NUCLEOTIDE SEQUENCE [LARGE SCALE GENOMIC DNA]</scope>
    <source>
        <strain evidence="4 5">SM1705</strain>
    </source>
</reference>
<accession>A0A371RI71</accession>
<organism evidence="4 5">
    <name type="scientific">Parvularcula marina</name>
    <dbReference type="NCBI Taxonomy" id="2292771"/>
    <lineage>
        <taxon>Bacteria</taxon>
        <taxon>Pseudomonadati</taxon>
        <taxon>Pseudomonadota</taxon>
        <taxon>Alphaproteobacteria</taxon>
        <taxon>Parvularculales</taxon>
        <taxon>Parvularculaceae</taxon>
        <taxon>Parvularcula</taxon>
    </lineage>
</organism>
<dbReference type="PRINTS" id="PR01346">
    <property type="entry name" value="HELNAPAPROT"/>
</dbReference>
<dbReference type="SUPFAM" id="SSF47240">
    <property type="entry name" value="Ferritin-like"/>
    <property type="match status" value="1"/>
</dbReference>
<dbReference type="Pfam" id="PF00210">
    <property type="entry name" value="Ferritin"/>
    <property type="match status" value="1"/>
</dbReference>
<dbReference type="EMBL" id="QUQO01000001">
    <property type="protein sequence ID" value="RFB05157.1"/>
    <property type="molecule type" value="Genomic_DNA"/>
</dbReference>
<dbReference type="FunCoup" id="A0A371RI71">
    <property type="interactions" value="216"/>
</dbReference>
<evidence type="ECO:0000256" key="1">
    <source>
        <dbReference type="ARBA" id="ARBA00009497"/>
    </source>
</evidence>
<evidence type="ECO:0000259" key="3">
    <source>
        <dbReference type="Pfam" id="PF00210"/>
    </source>
</evidence>
<dbReference type="PROSITE" id="PS00819">
    <property type="entry name" value="DPS_2"/>
    <property type="match status" value="1"/>
</dbReference>
<dbReference type="InterPro" id="IPR008331">
    <property type="entry name" value="Ferritin_DPS_dom"/>
</dbReference>
<evidence type="ECO:0000313" key="5">
    <source>
        <dbReference type="Proteomes" id="UP000264589"/>
    </source>
</evidence>
<protein>
    <submittedName>
        <fullName evidence="4">DNA starvation/stationary phase protection protein</fullName>
    </submittedName>
</protein>
<dbReference type="Proteomes" id="UP000264589">
    <property type="component" value="Unassembled WGS sequence"/>
</dbReference>
<dbReference type="AlphaFoldDB" id="A0A371RI71"/>
<dbReference type="GO" id="GO:0008199">
    <property type="term" value="F:ferric iron binding"/>
    <property type="evidence" value="ECO:0007669"/>
    <property type="project" value="InterPro"/>
</dbReference>
<evidence type="ECO:0000313" key="4">
    <source>
        <dbReference type="EMBL" id="RFB05157.1"/>
    </source>
</evidence>
<feature type="domain" description="Ferritin/DPS" evidence="3">
    <location>
        <begin position="29"/>
        <end position="166"/>
    </location>
</feature>
<name>A0A371RI71_9PROT</name>
<dbReference type="InterPro" id="IPR002177">
    <property type="entry name" value="DPS_DNA-bd"/>
</dbReference>
<dbReference type="InterPro" id="IPR012347">
    <property type="entry name" value="Ferritin-like"/>
</dbReference>
<dbReference type="RefSeq" id="WP_116391788.1">
    <property type="nucleotide sequence ID" value="NZ_QUQO01000001.1"/>
</dbReference>
<comment type="caution">
    <text evidence="4">The sequence shown here is derived from an EMBL/GenBank/DDBJ whole genome shotgun (WGS) entry which is preliminary data.</text>
</comment>
<dbReference type="OrthoDB" id="9797687at2"/>
<dbReference type="GO" id="GO:0016722">
    <property type="term" value="F:oxidoreductase activity, acting on metal ions"/>
    <property type="evidence" value="ECO:0007669"/>
    <property type="project" value="InterPro"/>
</dbReference>
<proteinExistence type="inferred from homology"/>
<sequence length="170" mass="19056">MTNTALKIATTEFEPDVGMTDQERADVANALSHVLADTYMLFIKTQGIHWNVTGPSFVGIHKLTEEHYENMYEAIDKIAERIRALGIKAPASYAKYGELSSISDNGDDYSSVGDMLNTLISDHQKAVQSMRKAIGWCEDKKDFVTADMMIERMAWHEEAIWMLKSLSASS</sequence>
<evidence type="ECO:0000256" key="2">
    <source>
        <dbReference type="RuleBase" id="RU003875"/>
    </source>
</evidence>
<dbReference type="PANTHER" id="PTHR42932:SF3">
    <property type="entry name" value="DNA PROTECTION DURING STARVATION PROTEIN"/>
    <property type="match status" value="1"/>
</dbReference>
<dbReference type="PANTHER" id="PTHR42932">
    <property type="entry name" value="GENERAL STRESS PROTEIN 20U"/>
    <property type="match status" value="1"/>
</dbReference>
<dbReference type="InterPro" id="IPR009078">
    <property type="entry name" value="Ferritin-like_SF"/>
</dbReference>
<dbReference type="PIRSF" id="PIRSF005900">
    <property type="entry name" value="Dps"/>
    <property type="match status" value="1"/>
</dbReference>
<gene>
    <name evidence="4" type="ORF">DX908_07755</name>
</gene>
<comment type="similarity">
    <text evidence="1 2">Belongs to the Dps family.</text>
</comment>
<dbReference type="InterPro" id="IPR023188">
    <property type="entry name" value="DPS_DNA-bd_CS"/>
</dbReference>
<dbReference type="CDD" id="cd01043">
    <property type="entry name" value="DPS"/>
    <property type="match status" value="1"/>
</dbReference>
<dbReference type="Gene3D" id="1.20.1260.10">
    <property type="match status" value="1"/>
</dbReference>